<sequence length="214" mass="22741">MSVTHHTPEWSRRLNVRSTGLFRKAAELTKLENVQVTILISSNGYSNSFLGHGADDWSGLHQMVLAQSDKVATPDDFTTVSQHNAKRLQAASSTAISSNAANDAAPDLLAKRLAALEKELRTISAATLLPNADSSSGSSPVSEQGEVLAQRCSTPRTSETTPEPHEAAMLTQTVLEASCSAPDASGLAVTRILSAGDGRVQKRNAPRRQALGRK</sequence>
<reference evidence="1" key="1">
    <citation type="submission" date="2022-07" db="EMBL/GenBank/DDBJ databases">
        <title>Genome Sequence of Lecanicillium saksenae.</title>
        <authorList>
            <person name="Buettner E."/>
        </authorList>
    </citation>
    <scope>NUCLEOTIDE SEQUENCE</scope>
    <source>
        <strain evidence="1">VT-O1</strain>
    </source>
</reference>
<name>A0ACC1QWY0_9HYPO</name>
<proteinExistence type="predicted"/>
<comment type="caution">
    <text evidence="1">The sequence shown here is derived from an EMBL/GenBank/DDBJ whole genome shotgun (WGS) entry which is preliminary data.</text>
</comment>
<evidence type="ECO:0000313" key="1">
    <source>
        <dbReference type="EMBL" id="KAJ3494053.1"/>
    </source>
</evidence>
<keyword evidence="2" id="KW-1185">Reference proteome</keyword>
<evidence type="ECO:0000313" key="2">
    <source>
        <dbReference type="Proteomes" id="UP001148737"/>
    </source>
</evidence>
<accession>A0ACC1QWY0</accession>
<dbReference type="Proteomes" id="UP001148737">
    <property type="component" value="Unassembled WGS sequence"/>
</dbReference>
<organism evidence="1 2">
    <name type="scientific">Lecanicillium saksenae</name>
    <dbReference type="NCBI Taxonomy" id="468837"/>
    <lineage>
        <taxon>Eukaryota</taxon>
        <taxon>Fungi</taxon>
        <taxon>Dikarya</taxon>
        <taxon>Ascomycota</taxon>
        <taxon>Pezizomycotina</taxon>
        <taxon>Sordariomycetes</taxon>
        <taxon>Hypocreomycetidae</taxon>
        <taxon>Hypocreales</taxon>
        <taxon>Cordycipitaceae</taxon>
        <taxon>Lecanicillium</taxon>
    </lineage>
</organism>
<dbReference type="EMBL" id="JANAKD010000420">
    <property type="protein sequence ID" value="KAJ3494053.1"/>
    <property type="molecule type" value="Genomic_DNA"/>
</dbReference>
<protein>
    <submittedName>
        <fullName evidence="1">Uncharacterized protein</fullName>
    </submittedName>
</protein>
<gene>
    <name evidence="1" type="ORF">NLG97_g4322</name>
</gene>